<dbReference type="AlphaFoldDB" id="A0A2T0K8F5"/>
<dbReference type="EMBL" id="PVMZ01000011">
    <property type="protein sequence ID" value="PRX19014.1"/>
    <property type="molecule type" value="Genomic_DNA"/>
</dbReference>
<reference evidence="2 3" key="1">
    <citation type="submission" date="2018-03" db="EMBL/GenBank/DDBJ databases">
        <title>Genomic Encyclopedia of Archaeal and Bacterial Type Strains, Phase II (KMG-II): from individual species to whole genera.</title>
        <authorList>
            <person name="Goeker M."/>
        </authorList>
    </citation>
    <scope>NUCLEOTIDE SEQUENCE [LARGE SCALE GENOMIC DNA]</scope>
    <source>
        <strain evidence="2 3">DSM 43146</strain>
    </source>
</reference>
<evidence type="ECO:0000313" key="3">
    <source>
        <dbReference type="Proteomes" id="UP000239415"/>
    </source>
</evidence>
<proteinExistence type="predicted"/>
<dbReference type="Proteomes" id="UP000239415">
    <property type="component" value="Unassembled WGS sequence"/>
</dbReference>
<protein>
    <submittedName>
        <fullName evidence="2">Uncharacterized protein</fullName>
    </submittedName>
</protein>
<feature type="region of interest" description="Disordered" evidence="1">
    <location>
        <begin position="28"/>
        <end position="65"/>
    </location>
</feature>
<evidence type="ECO:0000256" key="1">
    <source>
        <dbReference type="SAM" id="MobiDB-lite"/>
    </source>
</evidence>
<gene>
    <name evidence="2" type="ORF">CLV67_111162</name>
</gene>
<accession>A0A2T0K8F5</accession>
<keyword evidence="3" id="KW-1185">Reference proteome</keyword>
<name>A0A2T0K8F5_9ACTN</name>
<organism evidence="2 3">
    <name type="scientific">Actinoplanes italicus</name>
    <dbReference type="NCBI Taxonomy" id="113567"/>
    <lineage>
        <taxon>Bacteria</taxon>
        <taxon>Bacillati</taxon>
        <taxon>Actinomycetota</taxon>
        <taxon>Actinomycetes</taxon>
        <taxon>Micromonosporales</taxon>
        <taxon>Micromonosporaceae</taxon>
        <taxon>Actinoplanes</taxon>
    </lineage>
</organism>
<sequence>MAKNPSPAQITDASWWLMEQLLARSPGSRNGGIFDRKEGYHNTRKALPPDDYSVVEPPDKGGPSDKAAAYDWTFPDAQRRDYKTIAKFARRLLAAGKDPFDPRLDGWREFYGQADTVDQIADGWDFRHNRKAVPKDNDKHLWHIHLSESRNKVTDRANKELMLSVLRGETLDQWSLRTTGVATQRGWRWCNRCQGLWWAPSGDGGKCPAGGAHVRHGSGNYGLTYGPKAVGQRAWRWCHRCDGLWYNGVDSGSCPAGSGHVRDGSGDYVLPKADKVRKRQRSWMQCRKCQGLWYAGHEDGRRGRCAGGGGHESPDWLDYSLDFW</sequence>
<comment type="caution">
    <text evidence="2">The sequence shown here is derived from an EMBL/GenBank/DDBJ whole genome shotgun (WGS) entry which is preliminary data.</text>
</comment>
<evidence type="ECO:0000313" key="2">
    <source>
        <dbReference type="EMBL" id="PRX19014.1"/>
    </source>
</evidence>